<dbReference type="AlphaFoldDB" id="A0A391P0W4"/>
<dbReference type="EMBL" id="BDIP01006149">
    <property type="protein sequence ID" value="GCA64109.1"/>
    <property type="molecule type" value="Genomic_DNA"/>
</dbReference>
<reference evidence="1 2" key="1">
    <citation type="journal article" date="2018" name="PLoS ONE">
        <title>The draft genome of Kipferlia bialata reveals reductive genome evolution in fornicate parasites.</title>
        <authorList>
            <person name="Tanifuji G."/>
            <person name="Takabayashi S."/>
            <person name="Kume K."/>
            <person name="Takagi M."/>
            <person name="Nakayama T."/>
            <person name="Kamikawa R."/>
            <person name="Inagaki Y."/>
            <person name="Hashimoto T."/>
        </authorList>
    </citation>
    <scope>NUCLEOTIDE SEQUENCE [LARGE SCALE GENOMIC DNA]</scope>
    <source>
        <strain evidence="1">NY0173</strain>
    </source>
</reference>
<proteinExistence type="predicted"/>
<feature type="non-terminal residue" evidence="1">
    <location>
        <position position="16"/>
    </location>
</feature>
<sequence length="16" mass="1703">MKRGLMCGARTHTAGL</sequence>
<dbReference type="Proteomes" id="UP000265618">
    <property type="component" value="Unassembled WGS sequence"/>
</dbReference>
<organism evidence="1 2">
    <name type="scientific">Kipferlia bialata</name>
    <dbReference type="NCBI Taxonomy" id="797122"/>
    <lineage>
        <taxon>Eukaryota</taxon>
        <taxon>Metamonada</taxon>
        <taxon>Carpediemonas-like organisms</taxon>
        <taxon>Kipferlia</taxon>
    </lineage>
</organism>
<evidence type="ECO:0000313" key="1">
    <source>
        <dbReference type="EMBL" id="GCA64109.1"/>
    </source>
</evidence>
<protein>
    <submittedName>
        <fullName evidence="1">Uncharacterized protein</fullName>
    </submittedName>
</protein>
<comment type="caution">
    <text evidence="1">The sequence shown here is derived from an EMBL/GenBank/DDBJ whole genome shotgun (WGS) entry which is preliminary data.</text>
</comment>
<name>A0A391P0W4_9EUKA</name>
<evidence type="ECO:0000313" key="2">
    <source>
        <dbReference type="Proteomes" id="UP000265618"/>
    </source>
</evidence>
<gene>
    <name evidence="1" type="ORF">KIPB_013201</name>
</gene>
<accession>A0A391P0W4</accession>
<keyword evidence="2" id="KW-1185">Reference proteome</keyword>